<dbReference type="STRING" id="880072.Desac_2539"/>
<reference evidence="5" key="2">
    <citation type="submission" date="2011-03" db="EMBL/GenBank/DDBJ databases">
        <title>The complete genome of Desulfobacca acetoxidans DSM 11109.</title>
        <authorList>
            <consortium name="US DOE Joint Genome Institute (JGI-PGF)"/>
            <person name="Lucas S."/>
            <person name="Copeland A."/>
            <person name="Lapidus A."/>
            <person name="Bruce D."/>
            <person name="Goodwin L."/>
            <person name="Pitluck S."/>
            <person name="Peters L."/>
            <person name="Kyrpides N."/>
            <person name="Mavromatis K."/>
            <person name="Ivanova N."/>
            <person name="Ovchinnikova G."/>
            <person name="Teshima H."/>
            <person name="Detter J.C."/>
            <person name="Han C."/>
            <person name="Land M."/>
            <person name="Hauser L."/>
            <person name="Markowitz V."/>
            <person name="Cheng J.-F."/>
            <person name="Hugenholtz P."/>
            <person name="Woyke T."/>
            <person name="Wu D."/>
            <person name="Spring S."/>
            <person name="Schueler E."/>
            <person name="Brambilla E."/>
            <person name="Klenk H.-P."/>
            <person name="Eisen J.A."/>
        </authorList>
    </citation>
    <scope>NUCLEOTIDE SEQUENCE [LARGE SCALE GENOMIC DNA]</scope>
    <source>
        <strain evidence="5">ATCC 700848 / DSM 11109 / ASRB2</strain>
    </source>
</reference>
<reference evidence="4 5" key="1">
    <citation type="journal article" date="2011" name="Stand. Genomic Sci.">
        <title>Complete genome sequence of the acetate-degrading sulfate reducer Desulfobacca acetoxidans type strain (ASRB2).</title>
        <authorList>
            <person name="Goker M."/>
            <person name="Teshima H."/>
            <person name="Lapidus A."/>
            <person name="Nolan M."/>
            <person name="Lucas S."/>
            <person name="Hammon N."/>
            <person name="Deshpande S."/>
            <person name="Cheng J.F."/>
            <person name="Tapia R."/>
            <person name="Han C."/>
            <person name="Goodwin L."/>
            <person name="Pitluck S."/>
            <person name="Huntemann M."/>
            <person name="Liolios K."/>
            <person name="Ivanova N."/>
            <person name="Pagani I."/>
            <person name="Mavromatis K."/>
            <person name="Ovchinikova G."/>
            <person name="Pati A."/>
            <person name="Chen A."/>
            <person name="Palaniappan K."/>
            <person name="Land M."/>
            <person name="Hauser L."/>
            <person name="Brambilla E.M."/>
            <person name="Rohde M."/>
            <person name="Spring S."/>
            <person name="Detter J.C."/>
            <person name="Woyke T."/>
            <person name="Bristow J."/>
            <person name="Eisen J.A."/>
            <person name="Markowitz V."/>
            <person name="Hugenholtz P."/>
            <person name="Kyrpides N.C."/>
            <person name="Klenk H.P."/>
        </authorList>
    </citation>
    <scope>NUCLEOTIDE SEQUENCE [LARGE SCALE GENOMIC DNA]</scope>
    <source>
        <strain evidence="5">ATCC 700848 / DSM 11109 / ASRB2</strain>
    </source>
</reference>
<dbReference type="Gene3D" id="3.40.50.150">
    <property type="entry name" value="Vaccinia Virus protein VP39"/>
    <property type="match status" value="1"/>
</dbReference>
<feature type="domain" description="Methyltransferase" evidence="3">
    <location>
        <begin position="39"/>
        <end position="135"/>
    </location>
</feature>
<dbReference type="PANTHER" id="PTHR44942">
    <property type="entry name" value="METHYLTRANSF_11 DOMAIN-CONTAINING PROTEIN"/>
    <property type="match status" value="1"/>
</dbReference>
<dbReference type="InterPro" id="IPR029063">
    <property type="entry name" value="SAM-dependent_MTases_sf"/>
</dbReference>
<dbReference type="EMBL" id="CP002629">
    <property type="protein sequence ID" value="AEB10357.1"/>
    <property type="molecule type" value="Genomic_DNA"/>
</dbReference>
<dbReference type="SUPFAM" id="SSF53335">
    <property type="entry name" value="S-adenosyl-L-methionine-dependent methyltransferases"/>
    <property type="match status" value="1"/>
</dbReference>
<evidence type="ECO:0000313" key="4">
    <source>
        <dbReference type="EMBL" id="AEB10357.1"/>
    </source>
</evidence>
<keyword evidence="5" id="KW-1185">Reference proteome</keyword>
<name>F2NIF5_DESAR</name>
<dbReference type="RefSeq" id="WP_013707466.1">
    <property type="nucleotide sequence ID" value="NC_015388.1"/>
</dbReference>
<dbReference type="CDD" id="cd02440">
    <property type="entry name" value="AdoMet_MTases"/>
    <property type="match status" value="1"/>
</dbReference>
<dbReference type="GO" id="GO:0008168">
    <property type="term" value="F:methyltransferase activity"/>
    <property type="evidence" value="ECO:0007669"/>
    <property type="project" value="UniProtKB-KW"/>
</dbReference>
<keyword evidence="1 4" id="KW-0489">Methyltransferase</keyword>
<evidence type="ECO:0000256" key="1">
    <source>
        <dbReference type="ARBA" id="ARBA00022603"/>
    </source>
</evidence>
<dbReference type="GO" id="GO:0032259">
    <property type="term" value="P:methylation"/>
    <property type="evidence" value="ECO:0007669"/>
    <property type="project" value="UniProtKB-KW"/>
</dbReference>
<dbReference type="OrthoDB" id="163232at2"/>
<evidence type="ECO:0000259" key="3">
    <source>
        <dbReference type="Pfam" id="PF13649"/>
    </source>
</evidence>
<dbReference type="InterPro" id="IPR041698">
    <property type="entry name" value="Methyltransf_25"/>
</dbReference>
<keyword evidence="2 4" id="KW-0808">Transferase</keyword>
<gene>
    <name evidence="4" type="ordered locus">Desac_2539</name>
</gene>
<dbReference type="AlphaFoldDB" id="F2NIF5"/>
<dbReference type="HOGENOM" id="CLU_037990_16_1_7"/>
<sequence length="188" mass="21221">MNQEKETHKPHQHAGRSSERLLNKEIILKELDIFPGAVILDAGCGNGYMSKEFSRMQKNSGKIFALDPDKNAIEILRQETPGTNITPILGDVTKTTDLQDSSIDLIYLSTVFHGFSRSQIDGFNKEVKRILKPKGILAIVEIKKEPTPFGPPLEIRFSPQELNEIIPLSPKKTVEVGQFFYLQLFENK</sequence>
<evidence type="ECO:0000313" key="5">
    <source>
        <dbReference type="Proteomes" id="UP000000483"/>
    </source>
</evidence>
<dbReference type="InterPro" id="IPR051052">
    <property type="entry name" value="Diverse_substrate_MTase"/>
</dbReference>
<accession>F2NIF5</accession>
<dbReference type="Pfam" id="PF13649">
    <property type="entry name" value="Methyltransf_25"/>
    <property type="match status" value="1"/>
</dbReference>
<dbReference type="PANTHER" id="PTHR44942:SF4">
    <property type="entry name" value="METHYLTRANSFERASE TYPE 11 DOMAIN-CONTAINING PROTEIN"/>
    <property type="match status" value="1"/>
</dbReference>
<proteinExistence type="predicted"/>
<dbReference type="Proteomes" id="UP000000483">
    <property type="component" value="Chromosome"/>
</dbReference>
<organism evidence="4 5">
    <name type="scientific">Desulfobacca acetoxidans (strain ATCC 700848 / DSM 11109 / ASRB2)</name>
    <dbReference type="NCBI Taxonomy" id="880072"/>
    <lineage>
        <taxon>Bacteria</taxon>
        <taxon>Pseudomonadati</taxon>
        <taxon>Thermodesulfobacteriota</taxon>
        <taxon>Desulfobaccia</taxon>
        <taxon>Desulfobaccales</taxon>
        <taxon>Desulfobaccaceae</taxon>
        <taxon>Desulfobacca</taxon>
    </lineage>
</organism>
<dbReference type="eggNOG" id="COG2226">
    <property type="taxonomic scope" value="Bacteria"/>
</dbReference>
<evidence type="ECO:0000256" key="2">
    <source>
        <dbReference type="ARBA" id="ARBA00022679"/>
    </source>
</evidence>
<dbReference type="KEGG" id="dao:Desac_2539"/>
<protein>
    <submittedName>
        <fullName evidence="4">Methyltransferase type 11</fullName>
    </submittedName>
</protein>